<dbReference type="Gene3D" id="2.60.130.10">
    <property type="entry name" value="Aromatic compound dioxygenase"/>
    <property type="match status" value="1"/>
</dbReference>
<dbReference type="InterPro" id="IPR015889">
    <property type="entry name" value="Intradiol_dOase_core"/>
</dbReference>
<feature type="domain" description="Intradiol ring-cleavage dioxygenases" evidence="1">
    <location>
        <begin position="64"/>
        <end position="149"/>
    </location>
</feature>
<proteinExistence type="predicted"/>
<dbReference type="EMBL" id="PDUD01000024">
    <property type="protein sequence ID" value="PHN04855.1"/>
    <property type="molecule type" value="Genomic_DNA"/>
</dbReference>
<keyword evidence="3" id="KW-1185">Reference proteome</keyword>
<dbReference type="PANTHER" id="PTHR34315">
    <property type="match status" value="1"/>
</dbReference>
<evidence type="ECO:0000259" key="1">
    <source>
        <dbReference type="Pfam" id="PF00775"/>
    </source>
</evidence>
<accession>A0A2D0N8Q7</accession>
<dbReference type="SUPFAM" id="SSF49482">
    <property type="entry name" value="Aromatic compound dioxygenase"/>
    <property type="match status" value="1"/>
</dbReference>
<dbReference type="GO" id="GO:0016702">
    <property type="term" value="F:oxidoreductase activity, acting on single donors with incorporation of molecular oxygen, incorporation of two atoms of oxygen"/>
    <property type="evidence" value="ECO:0007669"/>
    <property type="project" value="InterPro"/>
</dbReference>
<evidence type="ECO:0000313" key="2">
    <source>
        <dbReference type="EMBL" id="PHN04855.1"/>
    </source>
</evidence>
<reference evidence="2 3" key="1">
    <citation type="submission" date="2017-10" db="EMBL/GenBank/DDBJ databases">
        <title>The draft genome sequence of Lewinella nigricans NBRC 102662.</title>
        <authorList>
            <person name="Wang K."/>
        </authorList>
    </citation>
    <scope>NUCLEOTIDE SEQUENCE [LARGE SCALE GENOMIC DNA]</scope>
    <source>
        <strain evidence="2 3">NBRC 102662</strain>
    </source>
</reference>
<evidence type="ECO:0000313" key="3">
    <source>
        <dbReference type="Proteomes" id="UP000223913"/>
    </source>
</evidence>
<dbReference type="PANTHER" id="PTHR34315:SF1">
    <property type="entry name" value="INTRADIOL RING-CLEAVAGE DIOXYGENASES DOMAIN-CONTAINING PROTEIN-RELATED"/>
    <property type="match status" value="1"/>
</dbReference>
<sequence length="352" mass="38792">MTRKDFIKKAGLGLISGPFALKGGSYFQTRSLLKATPPPFNCVLAPTQTGGPFYLDPQYDRKNITEEQPGLPLKLKVKVLGVSNCEPVPNALVNIWHCDARGVYSEFGRVAGNPDDASDASWLRGYQTTDVNGICEFETIFPGWYPGRATHIHFDVHLGFEAGGEVDGTHDASSTFYSQMYLPNSIKTKVYADHDAYADKGDNPTGTNNDSLFQNAGAPEALMLTFDETEYPESLSAEFTIGLDMAGTPTKTKNLEGRNHFRLNQNLPNPFSETTSISFAMLSAGTVTLSVFNMSGELAAQLMRRQLPTGDYTVEFNRAAPDFFLPSGTYLFDMMVDNPEGRFRQSRKLIIV</sequence>
<gene>
    <name evidence="2" type="ORF">CRP01_20320</name>
</gene>
<organism evidence="2 3">
    <name type="scientific">Flavilitoribacter nigricans (strain ATCC 23147 / DSM 23189 / NBRC 102662 / NCIMB 1420 / SS-2)</name>
    <name type="common">Lewinella nigricans</name>
    <dbReference type="NCBI Taxonomy" id="1122177"/>
    <lineage>
        <taxon>Bacteria</taxon>
        <taxon>Pseudomonadati</taxon>
        <taxon>Bacteroidota</taxon>
        <taxon>Saprospiria</taxon>
        <taxon>Saprospirales</taxon>
        <taxon>Lewinellaceae</taxon>
        <taxon>Flavilitoribacter</taxon>
    </lineage>
</organism>
<dbReference type="CDD" id="cd03457">
    <property type="entry name" value="intradiol_dioxygenase_like"/>
    <property type="match status" value="1"/>
</dbReference>
<dbReference type="RefSeq" id="WP_099151916.1">
    <property type="nucleotide sequence ID" value="NZ_PDUD01000024.1"/>
</dbReference>
<dbReference type="InterPro" id="IPR000627">
    <property type="entry name" value="Intradiol_dOase_C"/>
</dbReference>
<dbReference type="OrthoDB" id="9800887at2"/>
<protein>
    <recommendedName>
        <fullName evidence="1">Intradiol ring-cleavage dioxygenases domain-containing protein</fullName>
    </recommendedName>
</protein>
<name>A0A2D0N8Q7_FLAN2</name>
<dbReference type="GO" id="GO:0008199">
    <property type="term" value="F:ferric iron binding"/>
    <property type="evidence" value="ECO:0007669"/>
    <property type="project" value="InterPro"/>
</dbReference>
<dbReference type="AlphaFoldDB" id="A0A2D0N8Q7"/>
<dbReference type="Proteomes" id="UP000223913">
    <property type="component" value="Unassembled WGS sequence"/>
</dbReference>
<comment type="caution">
    <text evidence="2">The sequence shown here is derived from an EMBL/GenBank/DDBJ whole genome shotgun (WGS) entry which is preliminary data.</text>
</comment>
<dbReference type="Pfam" id="PF00775">
    <property type="entry name" value="Dioxygenase_C"/>
    <property type="match status" value="1"/>
</dbReference>